<dbReference type="InterPro" id="IPR009081">
    <property type="entry name" value="PP-bd_ACP"/>
</dbReference>
<dbReference type="PROSITE" id="PS50075">
    <property type="entry name" value="CARRIER"/>
    <property type="match status" value="1"/>
</dbReference>
<accession>A0ABT1IDX9</accession>
<proteinExistence type="predicted"/>
<dbReference type="Pfam" id="PF00550">
    <property type="entry name" value="PP-binding"/>
    <property type="match status" value="1"/>
</dbReference>
<evidence type="ECO:0000313" key="2">
    <source>
        <dbReference type="EMBL" id="MCP2270818.1"/>
    </source>
</evidence>
<dbReference type="EMBL" id="JAMTCO010000008">
    <property type="protein sequence ID" value="MCP2270818.1"/>
    <property type="molecule type" value="Genomic_DNA"/>
</dbReference>
<evidence type="ECO:0000259" key="1">
    <source>
        <dbReference type="PROSITE" id="PS50075"/>
    </source>
</evidence>
<evidence type="ECO:0000313" key="3">
    <source>
        <dbReference type="Proteomes" id="UP001205185"/>
    </source>
</evidence>
<sequence length="86" mass="9678">MSNTRFTVDDLKRILSEGSGEPEGVGLREDTVDTEFTEIGYDSLALLETNSRIEREYGLRLDEELLETTTTPRALIRLVNDQLTSA</sequence>
<protein>
    <submittedName>
        <fullName evidence="2">Act minimal PKS acyl carrier protein</fullName>
    </submittedName>
</protein>
<dbReference type="SUPFAM" id="SSF47336">
    <property type="entry name" value="ACP-like"/>
    <property type="match status" value="1"/>
</dbReference>
<feature type="domain" description="Carrier" evidence="1">
    <location>
        <begin position="2"/>
        <end position="83"/>
    </location>
</feature>
<name>A0ABT1IDX9_9PSEU</name>
<reference evidence="2 3" key="1">
    <citation type="submission" date="2022-06" db="EMBL/GenBank/DDBJ databases">
        <title>Genomic Encyclopedia of Archaeal and Bacterial Type Strains, Phase II (KMG-II): from individual species to whole genera.</title>
        <authorList>
            <person name="Goeker M."/>
        </authorList>
    </citation>
    <scope>NUCLEOTIDE SEQUENCE [LARGE SCALE GENOMIC DNA]</scope>
    <source>
        <strain evidence="2 3">DSM 44255</strain>
    </source>
</reference>
<dbReference type="RefSeq" id="WP_253887789.1">
    <property type="nucleotide sequence ID" value="NZ_BAAAVB010000013.1"/>
</dbReference>
<organism evidence="2 3">
    <name type="scientific">Actinokineospora diospyrosa</name>
    <dbReference type="NCBI Taxonomy" id="103728"/>
    <lineage>
        <taxon>Bacteria</taxon>
        <taxon>Bacillati</taxon>
        <taxon>Actinomycetota</taxon>
        <taxon>Actinomycetes</taxon>
        <taxon>Pseudonocardiales</taxon>
        <taxon>Pseudonocardiaceae</taxon>
        <taxon>Actinokineospora</taxon>
    </lineage>
</organism>
<dbReference type="Gene3D" id="1.10.1200.10">
    <property type="entry name" value="ACP-like"/>
    <property type="match status" value="1"/>
</dbReference>
<gene>
    <name evidence="2" type="ORF">LV75_003330</name>
</gene>
<dbReference type="InterPro" id="IPR036736">
    <property type="entry name" value="ACP-like_sf"/>
</dbReference>
<keyword evidence="3" id="KW-1185">Reference proteome</keyword>
<comment type="caution">
    <text evidence="2">The sequence shown here is derived from an EMBL/GenBank/DDBJ whole genome shotgun (WGS) entry which is preliminary data.</text>
</comment>
<dbReference type="Proteomes" id="UP001205185">
    <property type="component" value="Unassembled WGS sequence"/>
</dbReference>